<dbReference type="OrthoDB" id="18388at2759"/>
<keyword evidence="2" id="KW-1185">Reference proteome</keyword>
<sequence length="197" mass="23002">MLYLLQQFNFRRYGTAFVHTDLQFILLSGFNSYLENKLKKLLVKSISIYYKNVSLFAKQYLLVVPYIAIGGNDRSVEIWDFFGTTHDDQWLGLIENGSQCLRGGLSQVFLFDLRSDKTALVLTMTVKAKSKQRLLIDMSTELMHLFHYILKVVLRNSTLLKMILFIETSAILYHCKFDTLQLKITKCVFCLNFSNYY</sequence>
<comment type="caution">
    <text evidence="1">The sequence shown here is derived from an EMBL/GenBank/DDBJ whole genome shotgun (WGS) entry which is preliminary data.</text>
</comment>
<dbReference type="EMBL" id="ASPP01026393">
    <property type="protein sequence ID" value="ETO07196.1"/>
    <property type="molecule type" value="Genomic_DNA"/>
</dbReference>
<reference evidence="1 2" key="1">
    <citation type="journal article" date="2013" name="Curr. Biol.">
        <title>The Genome of the Foraminiferan Reticulomyxa filosa.</title>
        <authorList>
            <person name="Glockner G."/>
            <person name="Hulsmann N."/>
            <person name="Schleicher M."/>
            <person name="Noegel A.A."/>
            <person name="Eichinger L."/>
            <person name="Gallinger C."/>
            <person name="Pawlowski J."/>
            <person name="Sierra R."/>
            <person name="Euteneuer U."/>
            <person name="Pillet L."/>
            <person name="Moustafa A."/>
            <person name="Platzer M."/>
            <person name="Groth M."/>
            <person name="Szafranski K."/>
            <person name="Schliwa M."/>
        </authorList>
    </citation>
    <scope>NUCLEOTIDE SEQUENCE [LARGE SCALE GENOMIC DNA]</scope>
</reference>
<dbReference type="Proteomes" id="UP000023152">
    <property type="component" value="Unassembled WGS sequence"/>
</dbReference>
<evidence type="ECO:0000313" key="1">
    <source>
        <dbReference type="EMBL" id="ETO07196.1"/>
    </source>
</evidence>
<gene>
    <name evidence="1" type="ORF">RFI_30196</name>
</gene>
<dbReference type="AlphaFoldDB" id="X6M0Q0"/>
<evidence type="ECO:0000313" key="2">
    <source>
        <dbReference type="Proteomes" id="UP000023152"/>
    </source>
</evidence>
<protein>
    <submittedName>
        <fullName evidence="1">Uncharacterized protein</fullName>
    </submittedName>
</protein>
<accession>X6M0Q0</accession>
<proteinExistence type="predicted"/>
<name>X6M0Q0_RETFI</name>
<organism evidence="1 2">
    <name type="scientific">Reticulomyxa filosa</name>
    <dbReference type="NCBI Taxonomy" id="46433"/>
    <lineage>
        <taxon>Eukaryota</taxon>
        <taxon>Sar</taxon>
        <taxon>Rhizaria</taxon>
        <taxon>Retaria</taxon>
        <taxon>Foraminifera</taxon>
        <taxon>Monothalamids</taxon>
        <taxon>Reticulomyxidae</taxon>
        <taxon>Reticulomyxa</taxon>
    </lineage>
</organism>